<dbReference type="Gene3D" id="3.40.50.1580">
    <property type="entry name" value="Nucleoside phosphorylase domain"/>
    <property type="match status" value="1"/>
</dbReference>
<dbReference type="InterPro" id="IPR053137">
    <property type="entry name" value="NLR-like"/>
</dbReference>
<name>B6QIW0_TALMQ</name>
<dbReference type="Proteomes" id="UP000001294">
    <property type="component" value="Unassembled WGS sequence"/>
</dbReference>
<proteinExistence type="predicted"/>
<dbReference type="GO" id="GO:0009116">
    <property type="term" value="P:nucleoside metabolic process"/>
    <property type="evidence" value="ECO:0007669"/>
    <property type="project" value="InterPro"/>
</dbReference>
<reference evidence="3" key="1">
    <citation type="journal article" date="2015" name="Genome Announc.">
        <title>Genome sequence of the AIDS-associated pathogen Penicillium marneffei (ATCC18224) and its near taxonomic relative Talaromyces stipitatus (ATCC10500).</title>
        <authorList>
            <person name="Nierman W.C."/>
            <person name="Fedorova-Abrams N.D."/>
            <person name="Andrianopoulos A."/>
        </authorList>
    </citation>
    <scope>NUCLEOTIDE SEQUENCE [LARGE SCALE GENOMIC DNA]</scope>
    <source>
        <strain evidence="3">ATCC 18224 / CBS 334.59 / QM 7333</strain>
    </source>
</reference>
<dbReference type="InterPro" id="IPR035994">
    <property type="entry name" value="Nucleoside_phosphorylase_sf"/>
</dbReference>
<evidence type="ECO:0000313" key="3">
    <source>
        <dbReference type="Proteomes" id="UP000001294"/>
    </source>
</evidence>
<keyword evidence="3" id="KW-1185">Reference proteome</keyword>
<dbReference type="PANTHER" id="PTHR46082">
    <property type="entry name" value="ATP/GTP-BINDING PROTEIN-RELATED"/>
    <property type="match status" value="1"/>
</dbReference>
<organism evidence="2 3">
    <name type="scientific">Talaromyces marneffei (strain ATCC 18224 / CBS 334.59 / QM 7333)</name>
    <name type="common">Penicillium marneffei</name>
    <dbReference type="NCBI Taxonomy" id="441960"/>
    <lineage>
        <taxon>Eukaryota</taxon>
        <taxon>Fungi</taxon>
        <taxon>Dikarya</taxon>
        <taxon>Ascomycota</taxon>
        <taxon>Pezizomycotina</taxon>
        <taxon>Eurotiomycetes</taxon>
        <taxon>Eurotiomycetidae</taxon>
        <taxon>Eurotiales</taxon>
        <taxon>Trichocomaceae</taxon>
        <taxon>Talaromyces</taxon>
        <taxon>Talaromyces sect. Talaromyces</taxon>
    </lineage>
</organism>
<dbReference type="Pfam" id="PF01048">
    <property type="entry name" value="PNP_UDP_1"/>
    <property type="match status" value="1"/>
</dbReference>
<feature type="domain" description="Nucleoside phosphorylase" evidence="1">
    <location>
        <begin position="14"/>
        <end position="297"/>
    </location>
</feature>
<evidence type="ECO:0000259" key="1">
    <source>
        <dbReference type="Pfam" id="PF01048"/>
    </source>
</evidence>
<accession>B6QIW0</accession>
<evidence type="ECO:0000313" key="2">
    <source>
        <dbReference type="EMBL" id="EEA23305.1"/>
    </source>
</evidence>
<sequence length="794" mass="88294">MSASHAVRIEDYTIGWVCALFTELAAAQDMLDERHSDTHVHGLDTNIYTLGSICGHKVVIACLPDGQIGVGSAAAVAAQMKSTFPSIQFGLMVGVGGGVPTVENDIRLGDVVVSRPDKGHGGVVQYDFGKNTPGGFQRTGFLNSPPQILLKAIAKMRSNHLRGESKVLQYASTPRAEIESPGQDILFEADSCHIGGPICEKCDRDKIVRRKPRANQEPVIHYGTIASGSQVMRYGIERDRVSSEFGGVLCFEMEAAGLMNILPCLVIRGICDYADSHKNKAWQRYAARMAAAYAKELLSRVPTTEVKKPPVTDNKMVHFHLLPDLGVCPFESIMTAPYFGWSDEYIATGIQAVAKAIQTLEEDDDDELFAEAVEFLHEFDATLKDIQRYESEFPSGQFTTDITRLLQIMKSPLDRLLHFLEVYYPTVSSQISKSNGDPESKNWSFEGKKLFGKIMELKDAISHSLKLVHTLLWLHGLENVVKVIRHEIPVMEPDAANVAAKFIQALNSIDNTKLGLNIESLKSRQKYEKAMQFGADSTKQGISPILRTRSRKVRTGGLRSKEMIFAIEVLRQELHRSTGIILDTLIGQMENPSNDSELKGLLELHKQSFVTIHESLKSSWMATNEIEELIRQLTEKDATGNMSSWITTWTASLLGAVIGSIATTMFGMSLNHNNEPQLCDISSLIQGRDMGSRSQNKEELCPRCEHSKVWIFKNDMPDIGDDSKLARSTGPNTDNIGFEEPPLPSVRPLPFKHENADRRITPSLSSAYTASHLHDRATESYLVRYITELNQRKF</sequence>
<dbReference type="GO" id="GO:0003824">
    <property type="term" value="F:catalytic activity"/>
    <property type="evidence" value="ECO:0007669"/>
    <property type="project" value="InterPro"/>
</dbReference>
<dbReference type="InterPro" id="IPR000845">
    <property type="entry name" value="Nucleoside_phosphorylase_d"/>
</dbReference>
<dbReference type="AlphaFoldDB" id="B6QIW0"/>
<dbReference type="PANTHER" id="PTHR46082:SF11">
    <property type="entry name" value="AAA+ ATPASE DOMAIN-CONTAINING PROTEIN-RELATED"/>
    <property type="match status" value="1"/>
</dbReference>
<dbReference type="SUPFAM" id="SSF53167">
    <property type="entry name" value="Purine and uridine phosphorylases"/>
    <property type="match status" value="1"/>
</dbReference>
<dbReference type="EMBL" id="DS995902">
    <property type="protein sequence ID" value="EEA23305.1"/>
    <property type="molecule type" value="Genomic_DNA"/>
</dbReference>
<dbReference type="HOGENOM" id="CLU_402345_0_0_1"/>
<gene>
    <name evidence="2" type="ORF">PMAA_098950</name>
</gene>
<dbReference type="VEuPathDB" id="FungiDB:PMAA_098950"/>
<dbReference type="STRING" id="441960.B6QIW0"/>
<protein>
    <recommendedName>
        <fullName evidence="1">Nucleoside phosphorylase domain-containing protein</fullName>
    </recommendedName>
</protein>